<gene>
    <name evidence="7" type="ORF">SAMN05421827_1376</name>
</gene>
<proteinExistence type="predicted"/>
<feature type="chain" id="PRO_5011660997" evidence="5">
    <location>
        <begin position="20"/>
        <end position="814"/>
    </location>
</feature>
<dbReference type="AlphaFoldDB" id="A0A1G8EF15"/>
<dbReference type="Pfam" id="PF13620">
    <property type="entry name" value="CarboxypepD_reg"/>
    <property type="match status" value="1"/>
</dbReference>
<keyword evidence="5" id="KW-0732">Signal</keyword>
<evidence type="ECO:0000256" key="2">
    <source>
        <dbReference type="ARBA" id="ARBA00023136"/>
    </source>
</evidence>
<organism evidence="7 8">
    <name type="scientific">Pedobacter terrae</name>
    <dbReference type="NCBI Taxonomy" id="405671"/>
    <lineage>
        <taxon>Bacteria</taxon>
        <taxon>Pseudomonadati</taxon>
        <taxon>Bacteroidota</taxon>
        <taxon>Sphingobacteriia</taxon>
        <taxon>Sphingobacteriales</taxon>
        <taxon>Sphingobacteriaceae</taxon>
        <taxon>Pedobacter</taxon>
    </lineage>
</organism>
<dbReference type="PANTHER" id="PTHR40980">
    <property type="entry name" value="PLUG DOMAIN-CONTAINING PROTEIN"/>
    <property type="match status" value="1"/>
</dbReference>
<accession>A0A1G8EF15</accession>
<dbReference type="InterPro" id="IPR036942">
    <property type="entry name" value="Beta-barrel_TonB_sf"/>
</dbReference>
<evidence type="ECO:0000256" key="1">
    <source>
        <dbReference type="ARBA" id="ARBA00004442"/>
    </source>
</evidence>
<keyword evidence="3" id="KW-0998">Cell outer membrane</keyword>
<keyword evidence="8" id="KW-1185">Reference proteome</keyword>
<dbReference type="Gene3D" id="2.40.170.20">
    <property type="entry name" value="TonB-dependent receptor, beta-barrel domain"/>
    <property type="match status" value="1"/>
</dbReference>
<sequence>MKTFFLIYFVFLVAGNAFSQSIDGQISGRVIDKNKLPLPGATVELSGAKDTLYKKASDQNGFFIFTGLSTGIYSVKASLMSYKTAYSDTIRIDSAIQKIELKELILMGDEISLAQVNIRGKKPLIETKIDRVVMNIENSILAAGNSALDILQRAPGVSVENGGNISLVGKQNVIVMINDKPTYLSQSQLAALLRSTEGSTIKEIEIISNPSAKYDAAGTGGIINIKLKKNSDSGLNGSLTGGFGYGGYYKTNGGTVLNYKRNKINVFGNYFYNNNKRFQDYFIDRVNESSLQRLFFSESSRAIAKNISNNYRAGIDYSISDNHLVGATYSGYTFNQNEAVLTNTQISNSSGLVDSSVVSANNSKNFLSNNSVNLNYTGSLDTLGQKINVDLDYSRFTGDQFTAYQNSFYQGNSGSLKYQQFSRNFSPYSIDIKSAKADFAKPFSKNSKLDLGAKLSSVRTENDLTFERLENEIWNKDFRLSNKFIYTEKILAAYINYNLKLGRTSLQAGLRTEDTRTNANSVSQGLITNKHYFNFFPSIFINHELSKLYQLNISYSRRIERPNYQDLNPFVYYLDQYTYGKGNPNLNPQYTDAFELSFLSKAKVGLSAKIGYSDTRDAITEVILADTAQKSLYQMYENLARNKNYYLNINISTEVGNFWTSNNSIGIFKSSFSAPNIMDESFNSSNTAFNLKSINNFTITKTTSAELYGNYQTSTIYGIVKIAPRYTIDIGLKQSFGKEGQADLKLSISDVFNTYTRKISSILMTNPYFVEYKNETQIARLTFSYRFGNKNNKNRSDRNGGADTEKGRAGNSKN</sequence>
<evidence type="ECO:0000256" key="4">
    <source>
        <dbReference type="SAM" id="MobiDB-lite"/>
    </source>
</evidence>
<dbReference type="Proteomes" id="UP000199643">
    <property type="component" value="Unassembled WGS sequence"/>
</dbReference>
<dbReference type="Gene3D" id="2.170.130.10">
    <property type="entry name" value="TonB-dependent receptor, plug domain"/>
    <property type="match status" value="1"/>
</dbReference>
<feature type="compositionally biased region" description="Basic and acidic residues" evidence="4">
    <location>
        <begin position="794"/>
        <end position="808"/>
    </location>
</feature>
<feature type="signal peptide" evidence="5">
    <location>
        <begin position="1"/>
        <end position="19"/>
    </location>
</feature>
<feature type="region of interest" description="Disordered" evidence="4">
    <location>
        <begin position="790"/>
        <end position="814"/>
    </location>
</feature>
<dbReference type="GO" id="GO:0009279">
    <property type="term" value="C:cell outer membrane"/>
    <property type="evidence" value="ECO:0007669"/>
    <property type="project" value="UniProtKB-SubCell"/>
</dbReference>
<feature type="domain" description="Outer membrane protein beta-barrel" evidence="6">
    <location>
        <begin position="380"/>
        <end position="785"/>
    </location>
</feature>
<dbReference type="PANTHER" id="PTHR40980:SF4">
    <property type="entry name" value="TONB-DEPENDENT RECEPTOR-LIKE BETA-BARREL DOMAIN-CONTAINING PROTEIN"/>
    <property type="match status" value="1"/>
</dbReference>
<dbReference type="Pfam" id="PF14905">
    <property type="entry name" value="OMP_b-brl_3"/>
    <property type="match status" value="1"/>
</dbReference>
<dbReference type="STRING" id="405671.SAMN05421827_1376"/>
<evidence type="ECO:0000256" key="3">
    <source>
        <dbReference type="ARBA" id="ARBA00023237"/>
    </source>
</evidence>
<evidence type="ECO:0000313" key="8">
    <source>
        <dbReference type="Proteomes" id="UP000199643"/>
    </source>
</evidence>
<dbReference type="Gene3D" id="2.60.40.1120">
    <property type="entry name" value="Carboxypeptidase-like, regulatory domain"/>
    <property type="match status" value="1"/>
</dbReference>
<reference evidence="8" key="1">
    <citation type="submission" date="2016-10" db="EMBL/GenBank/DDBJ databases">
        <authorList>
            <person name="Varghese N."/>
            <person name="Submissions S."/>
        </authorList>
    </citation>
    <scope>NUCLEOTIDE SEQUENCE [LARGE SCALE GENOMIC DNA]</scope>
    <source>
        <strain evidence="8">DSM 17933</strain>
    </source>
</reference>
<evidence type="ECO:0000259" key="6">
    <source>
        <dbReference type="Pfam" id="PF14905"/>
    </source>
</evidence>
<dbReference type="InterPro" id="IPR041700">
    <property type="entry name" value="OMP_b-brl_3"/>
</dbReference>
<dbReference type="SUPFAM" id="SSF49464">
    <property type="entry name" value="Carboxypeptidase regulatory domain-like"/>
    <property type="match status" value="1"/>
</dbReference>
<keyword evidence="7" id="KW-0675">Receptor</keyword>
<dbReference type="SUPFAM" id="SSF56935">
    <property type="entry name" value="Porins"/>
    <property type="match status" value="1"/>
</dbReference>
<protein>
    <submittedName>
        <fullName evidence="7">Outer membrane receptor proteins, mostly Fe transport</fullName>
    </submittedName>
</protein>
<dbReference type="InterPro" id="IPR008969">
    <property type="entry name" value="CarboxyPept-like_regulatory"/>
</dbReference>
<evidence type="ECO:0000256" key="5">
    <source>
        <dbReference type="SAM" id="SignalP"/>
    </source>
</evidence>
<dbReference type="EMBL" id="FNCH01000037">
    <property type="protein sequence ID" value="SDH68390.1"/>
    <property type="molecule type" value="Genomic_DNA"/>
</dbReference>
<dbReference type="OrthoDB" id="606851at2"/>
<dbReference type="RefSeq" id="WP_090505001.1">
    <property type="nucleotide sequence ID" value="NZ_FNCH01000037.1"/>
</dbReference>
<dbReference type="InterPro" id="IPR037066">
    <property type="entry name" value="Plug_dom_sf"/>
</dbReference>
<keyword evidence="2" id="KW-0472">Membrane</keyword>
<name>A0A1G8EF15_9SPHI</name>
<evidence type="ECO:0000313" key="7">
    <source>
        <dbReference type="EMBL" id="SDH68390.1"/>
    </source>
</evidence>
<comment type="subcellular location">
    <subcellularLocation>
        <location evidence="1">Cell outer membrane</location>
    </subcellularLocation>
</comment>